<name>A0AAV4FI51_9GAST</name>
<organism evidence="1 2">
    <name type="scientific">Elysia marginata</name>
    <dbReference type="NCBI Taxonomy" id="1093978"/>
    <lineage>
        <taxon>Eukaryota</taxon>
        <taxon>Metazoa</taxon>
        <taxon>Spiralia</taxon>
        <taxon>Lophotrochozoa</taxon>
        <taxon>Mollusca</taxon>
        <taxon>Gastropoda</taxon>
        <taxon>Heterobranchia</taxon>
        <taxon>Euthyneura</taxon>
        <taxon>Panpulmonata</taxon>
        <taxon>Sacoglossa</taxon>
        <taxon>Placobranchoidea</taxon>
        <taxon>Plakobranchidae</taxon>
        <taxon>Elysia</taxon>
    </lineage>
</organism>
<comment type="caution">
    <text evidence="1">The sequence shown here is derived from an EMBL/GenBank/DDBJ whole genome shotgun (WGS) entry which is preliminary data.</text>
</comment>
<gene>
    <name evidence="1" type="ORF">ElyMa_003854000</name>
</gene>
<dbReference type="AlphaFoldDB" id="A0AAV4FI51"/>
<evidence type="ECO:0000313" key="1">
    <source>
        <dbReference type="EMBL" id="GFR72927.1"/>
    </source>
</evidence>
<dbReference type="Gene3D" id="3.60.10.10">
    <property type="entry name" value="Endonuclease/exonuclease/phosphatase"/>
    <property type="match status" value="1"/>
</dbReference>
<evidence type="ECO:0000313" key="2">
    <source>
        <dbReference type="Proteomes" id="UP000762676"/>
    </source>
</evidence>
<accession>A0AAV4FI51</accession>
<dbReference type="InterPro" id="IPR036691">
    <property type="entry name" value="Endo/exonu/phosph_ase_sf"/>
</dbReference>
<dbReference type="EMBL" id="BMAT01007858">
    <property type="protein sequence ID" value="GFR72927.1"/>
    <property type="molecule type" value="Genomic_DNA"/>
</dbReference>
<dbReference type="SUPFAM" id="SSF56219">
    <property type="entry name" value="DNase I-like"/>
    <property type="match status" value="1"/>
</dbReference>
<protein>
    <recommendedName>
        <fullName evidence="3">Endonuclease/exonuclease/phosphatase domain-containing protein</fullName>
    </recommendedName>
</protein>
<dbReference type="Proteomes" id="UP000762676">
    <property type="component" value="Unassembled WGS sequence"/>
</dbReference>
<reference evidence="1 2" key="1">
    <citation type="journal article" date="2021" name="Elife">
        <title>Chloroplast acquisition without the gene transfer in kleptoplastic sea slugs, Plakobranchus ocellatus.</title>
        <authorList>
            <person name="Maeda T."/>
            <person name="Takahashi S."/>
            <person name="Yoshida T."/>
            <person name="Shimamura S."/>
            <person name="Takaki Y."/>
            <person name="Nagai Y."/>
            <person name="Toyoda A."/>
            <person name="Suzuki Y."/>
            <person name="Arimoto A."/>
            <person name="Ishii H."/>
            <person name="Satoh N."/>
            <person name="Nishiyama T."/>
            <person name="Hasebe M."/>
            <person name="Maruyama T."/>
            <person name="Minagawa J."/>
            <person name="Obokata J."/>
            <person name="Shigenobu S."/>
        </authorList>
    </citation>
    <scope>NUCLEOTIDE SEQUENCE [LARGE SCALE GENOMIC DNA]</scope>
</reference>
<proteinExistence type="predicted"/>
<evidence type="ECO:0008006" key="3">
    <source>
        <dbReference type="Google" id="ProtNLM"/>
    </source>
</evidence>
<sequence>MSWKGIDSPPSPEPAKAARGKRCKGLEDLHLEACRAASEVLTVYTMTFKILQWNIRGLKANLEELLDITKNCNIGIMAIQDSKLPEEWAPPQQRRSVEGSLTFYRKLNKSYKIKPNY</sequence>
<keyword evidence="2" id="KW-1185">Reference proteome</keyword>